<dbReference type="PANTHER" id="PTHR33164:SF99">
    <property type="entry name" value="MARR FAMILY REGULATORY PROTEIN"/>
    <property type="match status" value="1"/>
</dbReference>
<dbReference type="InterPro" id="IPR036388">
    <property type="entry name" value="WH-like_DNA-bd_sf"/>
</dbReference>
<dbReference type="EMBL" id="QKWH01000001">
    <property type="protein sequence ID" value="PZR55296.1"/>
    <property type="molecule type" value="Genomic_DNA"/>
</dbReference>
<dbReference type="PRINTS" id="PR00598">
    <property type="entry name" value="HTHMARR"/>
</dbReference>
<dbReference type="Pfam" id="PF12802">
    <property type="entry name" value="MarR_2"/>
    <property type="match status" value="1"/>
</dbReference>
<dbReference type="PROSITE" id="PS50995">
    <property type="entry name" value="HTH_MARR_2"/>
    <property type="match status" value="1"/>
</dbReference>
<dbReference type="SUPFAM" id="SSF46785">
    <property type="entry name" value="Winged helix' DNA-binding domain"/>
    <property type="match status" value="1"/>
</dbReference>
<dbReference type="AlphaFoldDB" id="A0A2W5X2Z1"/>
<feature type="domain" description="HTH marR-type" evidence="1">
    <location>
        <begin position="6"/>
        <end position="137"/>
    </location>
</feature>
<dbReference type="InterPro" id="IPR000835">
    <property type="entry name" value="HTH_MarR-typ"/>
</dbReference>
<reference evidence="2 3" key="1">
    <citation type="submission" date="2018-06" db="EMBL/GenBank/DDBJ databases">
        <title>Whole genome sequencing of a novel hydrocarbon degrading bacterial strain, PW21 isolated from oil contaminated produced water sample.</title>
        <authorList>
            <person name="Nagkirti P."/>
            <person name="Shaikh A."/>
            <person name="Gowdaman V."/>
            <person name="Engineer A.E."/>
            <person name="Dagar S."/>
            <person name="Dhakephalkar P.K."/>
        </authorList>
    </citation>
    <scope>NUCLEOTIDE SEQUENCE [LARGE SCALE GENOMIC DNA]</scope>
    <source>
        <strain evidence="2 3">PW21</strain>
    </source>
</reference>
<organism evidence="2 3">
    <name type="scientific">Xylanimonas oleitrophica</name>
    <dbReference type="NCBI Taxonomy" id="2607479"/>
    <lineage>
        <taxon>Bacteria</taxon>
        <taxon>Bacillati</taxon>
        <taxon>Actinomycetota</taxon>
        <taxon>Actinomycetes</taxon>
        <taxon>Micrococcales</taxon>
        <taxon>Promicromonosporaceae</taxon>
        <taxon>Xylanimonas</taxon>
    </lineage>
</organism>
<dbReference type="RefSeq" id="WP_111249660.1">
    <property type="nucleotide sequence ID" value="NZ_QKWH01000001.1"/>
</dbReference>
<evidence type="ECO:0000313" key="2">
    <source>
        <dbReference type="EMBL" id="PZR55296.1"/>
    </source>
</evidence>
<dbReference type="Gene3D" id="1.10.10.10">
    <property type="entry name" value="Winged helix-like DNA-binding domain superfamily/Winged helix DNA-binding domain"/>
    <property type="match status" value="1"/>
</dbReference>
<proteinExistence type="predicted"/>
<comment type="caution">
    <text evidence="2">The sequence shown here is derived from an EMBL/GenBank/DDBJ whole genome shotgun (WGS) entry which is preliminary data.</text>
</comment>
<dbReference type="PANTHER" id="PTHR33164">
    <property type="entry name" value="TRANSCRIPTIONAL REGULATOR, MARR FAMILY"/>
    <property type="match status" value="1"/>
</dbReference>
<sequence>MDCGETVVLAVLVDQVAARHRELAMRAAAGEGLPANLAEALWLLGGAETSPSMRELADRLRCDPSNATVLIGELERRGLVARAADVSDRRRRIVTVTEAGARVLDHMAAEVTAASPLRRLTDEQHAALMSTLTIASATD</sequence>
<dbReference type="SMART" id="SM00347">
    <property type="entry name" value="HTH_MARR"/>
    <property type="match status" value="1"/>
</dbReference>
<accession>A0A2W5X2Z1</accession>
<dbReference type="GO" id="GO:0003700">
    <property type="term" value="F:DNA-binding transcription factor activity"/>
    <property type="evidence" value="ECO:0007669"/>
    <property type="project" value="InterPro"/>
</dbReference>
<dbReference type="GO" id="GO:0006950">
    <property type="term" value="P:response to stress"/>
    <property type="evidence" value="ECO:0007669"/>
    <property type="project" value="TreeGrafter"/>
</dbReference>
<dbReference type="InterPro" id="IPR039422">
    <property type="entry name" value="MarR/SlyA-like"/>
</dbReference>
<gene>
    <name evidence="2" type="ORF">DNL40_02685</name>
</gene>
<dbReference type="InterPro" id="IPR036390">
    <property type="entry name" value="WH_DNA-bd_sf"/>
</dbReference>
<evidence type="ECO:0000313" key="3">
    <source>
        <dbReference type="Proteomes" id="UP000248783"/>
    </source>
</evidence>
<evidence type="ECO:0000259" key="1">
    <source>
        <dbReference type="PROSITE" id="PS50995"/>
    </source>
</evidence>
<dbReference type="Proteomes" id="UP000248783">
    <property type="component" value="Unassembled WGS sequence"/>
</dbReference>
<name>A0A2W5X2Z1_9MICO</name>
<protein>
    <submittedName>
        <fullName evidence="2">MarR family transcriptional regulator</fullName>
    </submittedName>
</protein>
<keyword evidence="3" id="KW-1185">Reference proteome</keyword>